<evidence type="ECO:0000313" key="1">
    <source>
        <dbReference type="EMBL" id="KXB01225.1"/>
    </source>
</evidence>
<accession>A0A133V457</accession>
<proteinExistence type="predicted"/>
<dbReference type="Proteomes" id="UP000070035">
    <property type="component" value="Unassembled WGS sequence"/>
</dbReference>
<dbReference type="SUPFAM" id="SSF53335">
    <property type="entry name" value="S-adenosyl-L-methionine-dependent methyltransferases"/>
    <property type="match status" value="1"/>
</dbReference>
<sequence length="121" mass="13416">MKSSRKGYGSHSFLNEYIVRNSCKKIMEIGVAGGENAKTMVKAASQNSPVDKIEYYGFDTFGGKDNSRMKNVSRKLESTGCKFRLFKGNSIETLPEAVKSLPLMDFIFIDGGHSYQAVKSD</sequence>
<dbReference type="InterPro" id="IPR029063">
    <property type="entry name" value="SAM-dependent_MTases_sf"/>
</dbReference>
<reference evidence="1 2" key="1">
    <citation type="journal article" date="2016" name="Sci. Rep.">
        <title>Metabolic traits of an uncultured archaeal lineage -MSBL1- from brine pools of the Red Sea.</title>
        <authorList>
            <person name="Mwirichia R."/>
            <person name="Alam I."/>
            <person name="Rashid M."/>
            <person name="Vinu M."/>
            <person name="Ba-Alawi W."/>
            <person name="Anthony Kamau A."/>
            <person name="Kamanda Ngugi D."/>
            <person name="Goker M."/>
            <person name="Klenk H.P."/>
            <person name="Bajic V."/>
            <person name="Stingl U."/>
        </authorList>
    </citation>
    <scope>NUCLEOTIDE SEQUENCE [LARGE SCALE GENOMIC DNA]</scope>
    <source>
        <strain evidence="1">SCGC-AAA261F17</strain>
    </source>
</reference>
<protein>
    <recommendedName>
        <fullName evidence="3">Methyltransferase domain-containing protein</fullName>
    </recommendedName>
</protein>
<dbReference type="EMBL" id="LHXY01000046">
    <property type="protein sequence ID" value="KXB01225.1"/>
    <property type="molecule type" value="Genomic_DNA"/>
</dbReference>
<organism evidence="1 2">
    <name type="scientific">candidate division MSBL1 archaeon SCGC-AAA261F17</name>
    <dbReference type="NCBI Taxonomy" id="1698274"/>
    <lineage>
        <taxon>Archaea</taxon>
        <taxon>Methanobacteriati</taxon>
        <taxon>Methanobacteriota</taxon>
        <taxon>candidate division MSBL1</taxon>
    </lineage>
</organism>
<dbReference type="Pfam" id="PF13578">
    <property type="entry name" value="Methyltransf_24"/>
    <property type="match status" value="1"/>
</dbReference>
<comment type="caution">
    <text evidence="1">The sequence shown here is derived from an EMBL/GenBank/DDBJ whole genome shotgun (WGS) entry which is preliminary data.</text>
</comment>
<gene>
    <name evidence="1" type="ORF">AKJ44_02780</name>
</gene>
<keyword evidence="2" id="KW-1185">Reference proteome</keyword>
<evidence type="ECO:0008006" key="3">
    <source>
        <dbReference type="Google" id="ProtNLM"/>
    </source>
</evidence>
<name>A0A133V457_9EURY</name>
<evidence type="ECO:0000313" key="2">
    <source>
        <dbReference type="Proteomes" id="UP000070035"/>
    </source>
</evidence>
<dbReference type="Gene3D" id="3.40.50.150">
    <property type="entry name" value="Vaccinia Virus protein VP39"/>
    <property type="match status" value="1"/>
</dbReference>
<dbReference type="AlphaFoldDB" id="A0A133V457"/>